<gene>
    <name evidence="4" type="ORF">BV898_08384</name>
</gene>
<dbReference type="PROSITE" id="PS00983">
    <property type="entry name" value="LY6_UPAR"/>
    <property type="match status" value="1"/>
</dbReference>
<dbReference type="PANTHER" id="PTHR10036:SF3">
    <property type="entry name" value="PROTEIN SLEEPLESS-RELATED"/>
    <property type="match status" value="1"/>
</dbReference>
<keyword evidence="1 3" id="KW-0732">Signal</keyword>
<dbReference type="EMBL" id="MTYJ01000060">
    <property type="protein sequence ID" value="OQV17449.1"/>
    <property type="molecule type" value="Genomic_DNA"/>
</dbReference>
<dbReference type="SUPFAM" id="SSF57302">
    <property type="entry name" value="Snake toxin-like"/>
    <property type="match status" value="1"/>
</dbReference>
<evidence type="ECO:0000313" key="4">
    <source>
        <dbReference type="EMBL" id="OQV17449.1"/>
    </source>
</evidence>
<comment type="caution">
    <text evidence="4">The sequence shown here is derived from an EMBL/GenBank/DDBJ whole genome shotgun (WGS) entry which is preliminary data.</text>
</comment>
<evidence type="ECO:0000256" key="2">
    <source>
        <dbReference type="ARBA" id="ARBA00023157"/>
    </source>
</evidence>
<proteinExistence type="predicted"/>
<keyword evidence="5" id="KW-1185">Reference proteome</keyword>
<evidence type="ECO:0000313" key="5">
    <source>
        <dbReference type="Proteomes" id="UP000192578"/>
    </source>
</evidence>
<protein>
    <recommendedName>
        <fullName evidence="6">UPAR/Ly6 domain-containing protein</fullName>
    </recommendedName>
</protein>
<dbReference type="InterPro" id="IPR045860">
    <property type="entry name" value="Snake_toxin-like_sf"/>
</dbReference>
<evidence type="ECO:0008006" key="6">
    <source>
        <dbReference type="Google" id="ProtNLM"/>
    </source>
</evidence>
<dbReference type="PANTHER" id="PTHR10036">
    <property type="entry name" value="CD59 GLYCOPROTEIN"/>
    <property type="match status" value="1"/>
</dbReference>
<keyword evidence="2" id="KW-1015">Disulfide bond</keyword>
<evidence type="ECO:0000256" key="3">
    <source>
        <dbReference type="SAM" id="SignalP"/>
    </source>
</evidence>
<reference evidence="5" key="1">
    <citation type="submission" date="2017-01" db="EMBL/GenBank/DDBJ databases">
        <title>Comparative genomics of anhydrobiosis in the tardigrade Hypsibius dujardini.</title>
        <authorList>
            <person name="Yoshida Y."/>
            <person name="Koutsovoulos G."/>
            <person name="Laetsch D."/>
            <person name="Stevens L."/>
            <person name="Kumar S."/>
            <person name="Horikawa D."/>
            <person name="Ishino K."/>
            <person name="Komine S."/>
            <person name="Tomita M."/>
            <person name="Blaxter M."/>
            <person name="Arakawa K."/>
        </authorList>
    </citation>
    <scope>NUCLEOTIDE SEQUENCE [LARGE SCALE GENOMIC DNA]</scope>
    <source>
        <strain evidence="5">Z151</strain>
    </source>
</reference>
<sequence length="164" mass="18177">MTADRASSLRVLLSIFFLSLLKDWCGGVEGIQCFSCDAAHFNMECNGTANIRQCPITYDTCQTLVRFSYEVGKLQISKRCSKKESCTTQRQALQHHAPCNTNDTTHTPEWICADCCDTDLCNISGGSRLGRFGSAAGRWCHALLVTQLTAFTVSLLNRQIFVPL</sequence>
<dbReference type="Proteomes" id="UP000192578">
    <property type="component" value="Unassembled WGS sequence"/>
</dbReference>
<dbReference type="Gene3D" id="2.10.60.10">
    <property type="entry name" value="CD59"/>
    <property type="match status" value="1"/>
</dbReference>
<accession>A0A1W0WQJ0</accession>
<feature type="chain" id="PRO_5012461394" description="UPAR/Ly6 domain-containing protein" evidence="3">
    <location>
        <begin position="31"/>
        <end position="164"/>
    </location>
</feature>
<name>A0A1W0WQJ0_HYPEX</name>
<dbReference type="InterPro" id="IPR018363">
    <property type="entry name" value="CD59_antigen_CS"/>
</dbReference>
<dbReference type="AlphaFoldDB" id="A0A1W0WQJ0"/>
<dbReference type="Pfam" id="PF16975">
    <property type="entry name" value="UPAR_LY6_2"/>
    <property type="match status" value="1"/>
</dbReference>
<dbReference type="OrthoDB" id="6278121at2759"/>
<feature type="signal peptide" evidence="3">
    <location>
        <begin position="1"/>
        <end position="30"/>
    </location>
</feature>
<evidence type="ECO:0000256" key="1">
    <source>
        <dbReference type="ARBA" id="ARBA00022729"/>
    </source>
</evidence>
<organism evidence="4 5">
    <name type="scientific">Hypsibius exemplaris</name>
    <name type="common">Freshwater tardigrade</name>
    <dbReference type="NCBI Taxonomy" id="2072580"/>
    <lineage>
        <taxon>Eukaryota</taxon>
        <taxon>Metazoa</taxon>
        <taxon>Ecdysozoa</taxon>
        <taxon>Tardigrada</taxon>
        <taxon>Eutardigrada</taxon>
        <taxon>Parachela</taxon>
        <taxon>Hypsibioidea</taxon>
        <taxon>Hypsibiidae</taxon>
        <taxon>Hypsibius</taxon>
    </lineage>
</organism>